<feature type="region of interest" description="Disordered" evidence="1">
    <location>
        <begin position="1"/>
        <end position="46"/>
    </location>
</feature>
<dbReference type="EMBL" id="BMSX01000012">
    <property type="protein sequence ID" value="GGR27965.1"/>
    <property type="molecule type" value="Genomic_DNA"/>
</dbReference>
<feature type="compositionally biased region" description="Basic and acidic residues" evidence="1">
    <location>
        <begin position="20"/>
        <end position="40"/>
    </location>
</feature>
<reference evidence="2" key="1">
    <citation type="journal article" date="2014" name="Int. J. Syst. Evol. Microbiol.">
        <title>Complete genome sequence of Corynebacterium casei LMG S-19264T (=DSM 44701T), isolated from a smear-ripened cheese.</title>
        <authorList>
            <consortium name="US DOE Joint Genome Institute (JGI-PGF)"/>
            <person name="Walter F."/>
            <person name="Albersmeier A."/>
            <person name="Kalinowski J."/>
            <person name="Ruckert C."/>
        </authorList>
    </citation>
    <scope>NUCLEOTIDE SEQUENCE</scope>
    <source>
        <strain evidence="2">JCM 4346</strain>
    </source>
</reference>
<protein>
    <submittedName>
        <fullName evidence="2">Uncharacterized protein</fullName>
    </submittedName>
</protein>
<reference evidence="2" key="2">
    <citation type="submission" date="2020-09" db="EMBL/GenBank/DDBJ databases">
        <authorList>
            <person name="Sun Q."/>
            <person name="Ohkuma M."/>
        </authorList>
    </citation>
    <scope>NUCLEOTIDE SEQUENCE</scope>
    <source>
        <strain evidence="2">JCM 4346</strain>
    </source>
</reference>
<dbReference type="AlphaFoldDB" id="A0A918CJ64"/>
<sequence length="120" mass="12885">MRAGGDGEELGQPLDESEDEGFKPRHEVTESKCRSERGDGHGGPPRAVIKWCVEGSVAPPEDRADTGVWQEAAEGKRVRRPSWVDVLTGRLASAYFAAGVKALATCCAVARRSGRSSEEC</sequence>
<evidence type="ECO:0000256" key="1">
    <source>
        <dbReference type="SAM" id="MobiDB-lite"/>
    </source>
</evidence>
<organism evidence="2 3">
    <name type="scientific">Streptomyces aurantiogriseus</name>
    <dbReference type="NCBI Taxonomy" id="66870"/>
    <lineage>
        <taxon>Bacteria</taxon>
        <taxon>Bacillati</taxon>
        <taxon>Actinomycetota</taxon>
        <taxon>Actinomycetes</taxon>
        <taxon>Kitasatosporales</taxon>
        <taxon>Streptomycetaceae</taxon>
        <taxon>Streptomyces</taxon>
    </lineage>
</organism>
<evidence type="ECO:0000313" key="2">
    <source>
        <dbReference type="EMBL" id="GGR27965.1"/>
    </source>
</evidence>
<evidence type="ECO:0000313" key="3">
    <source>
        <dbReference type="Proteomes" id="UP000658320"/>
    </source>
</evidence>
<accession>A0A918CJ64</accession>
<proteinExistence type="predicted"/>
<keyword evidence="3" id="KW-1185">Reference proteome</keyword>
<gene>
    <name evidence="2" type="ORF">GCM10010251_50010</name>
</gene>
<dbReference type="Proteomes" id="UP000658320">
    <property type="component" value="Unassembled WGS sequence"/>
</dbReference>
<name>A0A918CJ64_9ACTN</name>
<comment type="caution">
    <text evidence="2">The sequence shown here is derived from an EMBL/GenBank/DDBJ whole genome shotgun (WGS) entry which is preliminary data.</text>
</comment>